<dbReference type="PANTHER" id="PTHR11101">
    <property type="entry name" value="PHOSPHATE TRANSPORTER"/>
    <property type="match status" value="1"/>
</dbReference>
<feature type="transmembrane region" description="Helical" evidence="6">
    <location>
        <begin position="48"/>
        <end position="72"/>
    </location>
</feature>
<feature type="transmembrane region" description="Helical" evidence="6">
    <location>
        <begin position="265"/>
        <end position="291"/>
    </location>
</feature>
<comment type="subcellular location">
    <subcellularLocation>
        <location evidence="1">Membrane</location>
        <topology evidence="1">Multi-pass membrane protein</topology>
    </subcellularLocation>
</comment>
<keyword evidence="8" id="KW-1185">Reference proteome</keyword>
<dbReference type="OrthoDB" id="9779554at2"/>
<reference evidence="7 8" key="1">
    <citation type="submission" date="2018-03" db="EMBL/GenBank/DDBJ databases">
        <title>Comparative genomics illustrates the genes involved in a hyperalkaliphilic mechanisms of Serpentinomonas isolated from highly-alkaline calcium-rich serpentinized springs.</title>
        <authorList>
            <person name="Suzuki S."/>
            <person name="Ishii S."/>
            <person name="Walworth N."/>
            <person name="Bird L."/>
            <person name="Kuenen J.G."/>
            <person name="Nealson K.H."/>
        </authorList>
    </citation>
    <scope>NUCLEOTIDE SEQUENCE [LARGE SCALE GENOMIC DNA]</scope>
    <source>
        <strain evidence="7 8">P1</strain>
    </source>
</reference>
<evidence type="ECO:0000313" key="8">
    <source>
        <dbReference type="Proteomes" id="UP000238589"/>
    </source>
</evidence>
<keyword evidence="4 6" id="KW-1133">Transmembrane helix</keyword>
<dbReference type="Proteomes" id="UP000238589">
    <property type="component" value="Unassembled WGS sequence"/>
</dbReference>
<dbReference type="InterPro" id="IPR001204">
    <property type="entry name" value="Phos_transporter"/>
</dbReference>
<organism evidence="7 8">
    <name type="scientific">Malikia granosa</name>
    <dbReference type="NCBI Taxonomy" id="263067"/>
    <lineage>
        <taxon>Bacteria</taxon>
        <taxon>Pseudomonadati</taxon>
        <taxon>Pseudomonadota</taxon>
        <taxon>Betaproteobacteria</taxon>
        <taxon>Burkholderiales</taxon>
        <taxon>Comamonadaceae</taxon>
        <taxon>Malikia</taxon>
    </lineage>
</organism>
<evidence type="ECO:0000256" key="4">
    <source>
        <dbReference type="ARBA" id="ARBA00022989"/>
    </source>
</evidence>
<feature type="transmembrane region" description="Helical" evidence="6">
    <location>
        <begin position="139"/>
        <end position="164"/>
    </location>
</feature>
<dbReference type="GO" id="GO:0016020">
    <property type="term" value="C:membrane"/>
    <property type="evidence" value="ECO:0007669"/>
    <property type="project" value="UniProtKB-SubCell"/>
</dbReference>
<gene>
    <name evidence="7" type="ORF">C6P64_08115</name>
</gene>
<proteinExistence type="predicted"/>
<dbReference type="PANTHER" id="PTHR11101:SF80">
    <property type="entry name" value="PHOSPHATE TRANSPORTER"/>
    <property type="match status" value="1"/>
</dbReference>
<evidence type="ECO:0000256" key="1">
    <source>
        <dbReference type="ARBA" id="ARBA00004141"/>
    </source>
</evidence>
<sequence length="337" mass="35286">MTSMQAAFWVIAMLVAMALLFDFMNGFHDAANSIATVVSTGVLKPTQAVVFAAFFNFVAIFIFHLSVAATVGKGIAQPGVVDTHVVFGALAGAITWNVITWYYGIPSSSSHALIGGIVGAVIAKAGAGALVSSGLIRTVVFIFVSPLLGFLFGSLMMVLVAWVFRRTTPSKVDRWFRRLQLVSAGAYSLGHGGNDAQKTIGIIWMLLIATGYAAADDKAPASWVIVCCYAAIGAGTMFGGWRIVKTMGQKITKLKPVGGFCAETGGAITLFLATALGVPVSTTHTITGAIVGVGSVQRLSAVRWGVAGNIVWAWVLTIPASAFVAAVAYWISLQLFA</sequence>
<feature type="transmembrane region" description="Helical" evidence="6">
    <location>
        <begin position="311"/>
        <end position="331"/>
    </location>
</feature>
<evidence type="ECO:0000256" key="2">
    <source>
        <dbReference type="ARBA" id="ARBA00022448"/>
    </source>
</evidence>
<name>A0A2S9K573_9BURK</name>
<protein>
    <submittedName>
        <fullName evidence="7">Anion permease</fullName>
    </submittedName>
</protein>
<dbReference type="RefSeq" id="WP_105748059.1">
    <property type="nucleotide sequence ID" value="NZ_PVLQ01000027.1"/>
</dbReference>
<feature type="transmembrane region" description="Helical" evidence="6">
    <location>
        <begin position="221"/>
        <end position="244"/>
    </location>
</feature>
<dbReference type="GO" id="GO:0035435">
    <property type="term" value="P:phosphate ion transmembrane transport"/>
    <property type="evidence" value="ECO:0007669"/>
    <property type="project" value="TreeGrafter"/>
</dbReference>
<feature type="transmembrane region" description="Helical" evidence="6">
    <location>
        <begin position="6"/>
        <end position="27"/>
    </location>
</feature>
<dbReference type="AlphaFoldDB" id="A0A2S9K573"/>
<keyword evidence="2" id="KW-0813">Transport</keyword>
<evidence type="ECO:0000256" key="5">
    <source>
        <dbReference type="ARBA" id="ARBA00023136"/>
    </source>
</evidence>
<evidence type="ECO:0000256" key="6">
    <source>
        <dbReference type="SAM" id="Phobius"/>
    </source>
</evidence>
<feature type="transmembrane region" description="Helical" evidence="6">
    <location>
        <begin position="84"/>
        <end position="105"/>
    </location>
</feature>
<keyword evidence="5 6" id="KW-0472">Membrane</keyword>
<evidence type="ECO:0000256" key="3">
    <source>
        <dbReference type="ARBA" id="ARBA00022692"/>
    </source>
</evidence>
<comment type="caution">
    <text evidence="7">The sequence shown here is derived from an EMBL/GenBank/DDBJ whole genome shotgun (WGS) entry which is preliminary data.</text>
</comment>
<dbReference type="GO" id="GO:0005315">
    <property type="term" value="F:phosphate transmembrane transporter activity"/>
    <property type="evidence" value="ECO:0007669"/>
    <property type="project" value="InterPro"/>
</dbReference>
<keyword evidence="3 6" id="KW-0812">Transmembrane</keyword>
<dbReference type="Pfam" id="PF01384">
    <property type="entry name" value="PHO4"/>
    <property type="match status" value="1"/>
</dbReference>
<accession>A0A2S9K573</accession>
<evidence type="ECO:0000313" key="7">
    <source>
        <dbReference type="EMBL" id="PRD65534.1"/>
    </source>
</evidence>
<feature type="transmembrane region" description="Helical" evidence="6">
    <location>
        <begin position="112"/>
        <end position="133"/>
    </location>
</feature>
<dbReference type="EMBL" id="PVLQ01000027">
    <property type="protein sequence ID" value="PRD65534.1"/>
    <property type="molecule type" value="Genomic_DNA"/>
</dbReference>